<feature type="compositionally biased region" description="Low complexity" evidence="1">
    <location>
        <begin position="39"/>
        <end position="55"/>
    </location>
</feature>
<sequence>MTSPFPQRRGWGTEPAVSARRRPPSLFDSSTITASALNTSSTVPPSQPPRSSSRPIVEQTLSAFVDGSVNMHSSIRQGILAFLNLKNVHRASRISEAWFEAACDPTAFETAVEKHFALNRANSGRSSQTTLATPMLPVWYPQIHTPFRFSHPGVFLHVLQAAVQYHDVLKTLLAEDDGFFKVCGSHFGSLSNRFAFQFPVLLFMLHASSSAPSSSSGGGTGGFLLLKPDL</sequence>
<proteinExistence type="predicted"/>
<evidence type="ECO:0000313" key="2">
    <source>
        <dbReference type="EMBL" id="CUG89116.1"/>
    </source>
</evidence>
<feature type="non-terminal residue" evidence="2">
    <location>
        <position position="230"/>
    </location>
</feature>
<dbReference type="Proteomes" id="UP000051952">
    <property type="component" value="Unassembled WGS sequence"/>
</dbReference>
<dbReference type="EMBL" id="CYKH01001705">
    <property type="protein sequence ID" value="CUG89116.1"/>
    <property type="molecule type" value="Genomic_DNA"/>
</dbReference>
<dbReference type="VEuPathDB" id="TriTrypDB:BSAL_19365"/>
<dbReference type="AlphaFoldDB" id="A0A0S4JKX1"/>
<evidence type="ECO:0000256" key="1">
    <source>
        <dbReference type="SAM" id="MobiDB-lite"/>
    </source>
</evidence>
<feature type="region of interest" description="Disordered" evidence="1">
    <location>
        <begin position="1"/>
        <end position="55"/>
    </location>
</feature>
<organism evidence="2 3">
    <name type="scientific">Bodo saltans</name>
    <name type="common">Flagellated protozoan</name>
    <dbReference type="NCBI Taxonomy" id="75058"/>
    <lineage>
        <taxon>Eukaryota</taxon>
        <taxon>Discoba</taxon>
        <taxon>Euglenozoa</taxon>
        <taxon>Kinetoplastea</taxon>
        <taxon>Metakinetoplastina</taxon>
        <taxon>Eubodonida</taxon>
        <taxon>Bodonidae</taxon>
        <taxon>Bodo</taxon>
    </lineage>
</organism>
<gene>
    <name evidence="2" type="ORF">BSAL_19365</name>
</gene>
<keyword evidence="3" id="KW-1185">Reference proteome</keyword>
<reference evidence="3" key="1">
    <citation type="submission" date="2015-09" db="EMBL/GenBank/DDBJ databases">
        <authorList>
            <consortium name="Pathogen Informatics"/>
        </authorList>
    </citation>
    <scope>NUCLEOTIDE SEQUENCE [LARGE SCALE GENOMIC DNA]</scope>
    <source>
        <strain evidence="3">Lake Konstanz</strain>
    </source>
</reference>
<name>A0A0S4JKX1_BODSA</name>
<accession>A0A0S4JKX1</accession>
<feature type="compositionally biased region" description="Polar residues" evidence="1">
    <location>
        <begin position="27"/>
        <end position="38"/>
    </location>
</feature>
<evidence type="ECO:0000313" key="3">
    <source>
        <dbReference type="Proteomes" id="UP000051952"/>
    </source>
</evidence>
<protein>
    <submittedName>
        <fullName evidence="2">Uncharacterized protein</fullName>
    </submittedName>
</protein>